<reference evidence="1" key="1">
    <citation type="journal article" date="2015" name="Nature">
        <title>Complex archaea that bridge the gap between prokaryotes and eukaryotes.</title>
        <authorList>
            <person name="Spang A."/>
            <person name="Saw J.H."/>
            <person name="Jorgensen S.L."/>
            <person name="Zaremba-Niedzwiedzka K."/>
            <person name="Martijn J."/>
            <person name="Lind A.E."/>
            <person name="van Eijk R."/>
            <person name="Schleper C."/>
            <person name="Guy L."/>
            <person name="Ettema T.J."/>
        </authorList>
    </citation>
    <scope>NUCLEOTIDE SEQUENCE</scope>
</reference>
<dbReference type="AlphaFoldDB" id="A0A0F9Q7A1"/>
<comment type="caution">
    <text evidence="1">The sequence shown here is derived from an EMBL/GenBank/DDBJ whole genome shotgun (WGS) entry which is preliminary data.</text>
</comment>
<evidence type="ECO:0000313" key="1">
    <source>
        <dbReference type="EMBL" id="KKN32862.1"/>
    </source>
</evidence>
<accession>A0A0F9Q7A1</accession>
<sequence>MTVADFLKIVTAEIESFIDTDYSKREYLILRCEELFDEYFQPINLPGPDAIIDPILRSAIRPLVGRIFDEVLRRIIEGEEVTFRGTPIVNFPHLDPETEKE</sequence>
<gene>
    <name evidence="1" type="ORF">LCGC14_0809470</name>
</gene>
<name>A0A0F9Q7A1_9ZZZZ</name>
<dbReference type="EMBL" id="LAZR01002224">
    <property type="protein sequence ID" value="KKN32862.1"/>
    <property type="molecule type" value="Genomic_DNA"/>
</dbReference>
<protein>
    <submittedName>
        <fullName evidence="1">Uncharacterized protein</fullName>
    </submittedName>
</protein>
<organism evidence="1">
    <name type="scientific">marine sediment metagenome</name>
    <dbReference type="NCBI Taxonomy" id="412755"/>
    <lineage>
        <taxon>unclassified sequences</taxon>
        <taxon>metagenomes</taxon>
        <taxon>ecological metagenomes</taxon>
    </lineage>
</organism>
<proteinExistence type="predicted"/>